<gene>
    <name evidence="1" type="ORF">JPM2_3230</name>
</gene>
<evidence type="ECO:0000313" key="2">
    <source>
        <dbReference type="Proteomes" id="UP000464317"/>
    </source>
</evidence>
<protein>
    <submittedName>
        <fullName evidence="1">Uncharacterized protein</fullName>
    </submittedName>
</protein>
<evidence type="ECO:0000313" key="1">
    <source>
        <dbReference type="EMBL" id="BBU47630.1"/>
    </source>
</evidence>
<dbReference type="Proteomes" id="UP000464317">
    <property type="component" value="Chromosome"/>
</dbReference>
<proteinExistence type="predicted"/>
<sequence length="102" mass="11914">MSNEINVYYNSDQVYIIKQEAIYDVLNSALESYNNVKLNKSINLKFENNSNVWILVDIKIKEQNSNQLYEIINKLTKDIDSVIKSLIDKSPKNIQIVFSGYY</sequence>
<keyword evidence="2" id="KW-1185">Reference proteome</keyword>
<accession>A0A809RVF6</accession>
<dbReference type="NCBIfam" id="NF045836">
    <property type="entry name" value="MMB_0454_fam"/>
    <property type="match status" value="1"/>
</dbReference>
<name>A0A809RVF6_9BACT</name>
<dbReference type="KEGG" id="mfel:JPM2_3230"/>
<reference evidence="1 2" key="1">
    <citation type="submission" date="2020-01" db="EMBL/GenBank/DDBJ databases">
        <title>Complete genome sequence of Mycoplasma felis strain Myco-2.</title>
        <authorList>
            <person name="Kinoshita Y."/>
            <person name="Niwa H."/>
            <person name="Uchida-Fujii E."/>
            <person name="Nukada T."/>
        </authorList>
    </citation>
    <scope>NUCLEOTIDE SEQUENCE [LARGE SCALE GENOMIC DNA]</scope>
    <source>
        <strain evidence="1 2">Myco-2</strain>
    </source>
</reference>
<dbReference type="InterPro" id="IPR054781">
    <property type="entry name" value="Asp23-rel"/>
</dbReference>
<organism evidence="1 2">
    <name type="scientific">Mycoplasmopsis felis</name>
    <dbReference type="NCBI Taxonomy" id="33923"/>
    <lineage>
        <taxon>Bacteria</taxon>
        <taxon>Bacillati</taxon>
        <taxon>Mycoplasmatota</taxon>
        <taxon>Mycoplasmoidales</taxon>
        <taxon>Metamycoplasmataceae</taxon>
        <taxon>Mycoplasmopsis</taxon>
    </lineage>
</organism>
<dbReference type="EMBL" id="AP022325">
    <property type="protein sequence ID" value="BBU47630.1"/>
    <property type="molecule type" value="Genomic_DNA"/>
</dbReference>
<dbReference type="RefSeq" id="WP_036430870.1">
    <property type="nucleotide sequence ID" value="NZ_AP022325.1"/>
</dbReference>
<dbReference type="AlphaFoldDB" id="A0A809RVF6"/>
<dbReference type="GeneID" id="89496500"/>